<evidence type="ECO:0000256" key="3">
    <source>
        <dbReference type="ARBA" id="ARBA00023098"/>
    </source>
</evidence>
<dbReference type="GO" id="GO:0004467">
    <property type="term" value="F:long-chain fatty acid-CoA ligase activity"/>
    <property type="evidence" value="ECO:0007669"/>
    <property type="project" value="TreeGrafter"/>
</dbReference>
<dbReference type="InterPro" id="IPR042099">
    <property type="entry name" value="ANL_N_sf"/>
</dbReference>
<dbReference type="Proteomes" id="UP000198769">
    <property type="component" value="Unassembled WGS sequence"/>
</dbReference>
<dbReference type="PANTHER" id="PTHR43272">
    <property type="entry name" value="LONG-CHAIN-FATTY-ACID--COA LIGASE"/>
    <property type="match status" value="1"/>
</dbReference>
<keyword evidence="2" id="KW-0276">Fatty acid metabolism</keyword>
<evidence type="ECO:0000256" key="1">
    <source>
        <dbReference type="ARBA" id="ARBA00022598"/>
    </source>
</evidence>
<accession>A0A1I4W340</accession>
<dbReference type="GO" id="GO:0016020">
    <property type="term" value="C:membrane"/>
    <property type="evidence" value="ECO:0007669"/>
    <property type="project" value="TreeGrafter"/>
</dbReference>
<organism evidence="5 6">
    <name type="scientific">Chryseobacterium oleae</name>
    <dbReference type="NCBI Taxonomy" id="491207"/>
    <lineage>
        <taxon>Bacteria</taxon>
        <taxon>Pseudomonadati</taxon>
        <taxon>Bacteroidota</taxon>
        <taxon>Flavobacteriia</taxon>
        <taxon>Flavobacteriales</taxon>
        <taxon>Weeksellaceae</taxon>
        <taxon>Chryseobacterium group</taxon>
        <taxon>Chryseobacterium</taxon>
    </lineage>
</organism>
<dbReference type="Gene3D" id="3.40.50.12780">
    <property type="entry name" value="N-terminal domain of ligase-like"/>
    <property type="match status" value="1"/>
</dbReference>
<dbReference type="InterPro" id="IPR020845">
    <property type="entry name" value="AMP-binding_CS"/>
</dbReference>
<name>A0A1I4W340_CHROL</name>
<gene>
    <name evidence="5" type="ORF">SAMN05421594_0859</name>
</gene>
<dbReference type="PANTHER" id="PTHR43272:SF32">
    <property type="entry name" value="AMP-DEPENDENT SYNTHETASE_LIGASE DOMAIN-CONTAINING PROTEIN"/>
    <property type="match status" value="1"/>
</dbReference>
<protein>
    <submittedName>
        <fullName evidence="5">Long-chain acyl-CoA synthetase</fullName>
    </submittedName>
</protein>
<sequence length="589" mass="66517">MNLAAAIILKNVEKHPVKSAIGFKKKDEAWKELSWKKFGEIVFKTANALKNAGIQENDKVAIYADNSSEWMIFDLASMAMGAITVPVYSTNNAEQAEYIINDSSAKAILVGNQEQYDACLEILKKEGSPLETIIVSKKSIWIKKEFNSFYLEDFIAKSSSKLEICPKENDDTATLIYTSGTTGTPKGVMLTHGNFIKAFDSHFEFFKFKNFEEELSLAFLPLTHVFERSWSLLCLYGGARVYFLEDPKNIAKTLEEVKPTMMCAVPRFFQKVYAGVLEKAEEGSSLKKKIFDWALATGWQTAELRRNEQSIPFGLKCKESIADMLVFSKIKEKMGGRLWFLPCGGASLSPEVTKFFDSVGIHVTVGYGLTETTATLTLFPLTHFEHGTSGKPLPGVEIRIGESDEIQARGNGIMKGYYNKPEETQKVFTEDGWFKTGDAGKFDDKGNLIITDRIKDLMKTSNGKYVAPQQIENLLTNNNFIQQIMLVAEGRQFVSALIVPNFEFLQDYIKKNNIPFTNWETAVKDDSIIALYKEKIKELQVHLADYEKVKKFTLMPAEFDINTGEITPTLKVKRNVVLKKYADIIEKMY</sequence>
<proteinExistence type="predicted"/>
<keyword evidence="6" id="KW-1185">Reference proteome</keyword>
<dbReference type="Pfam" id="PF23562">
    <property type="entry name" value="AMP-binding_C_3"/>
    <property type="match status" value="1"/>
</dbReference>
<dbReference type="EMBL" id="FOVD01000001">
    <property type="protein sequence ID" value="SFN07875.1"/>
    <property type="molecule type" value="Genomic_DNA"/>
</dbReference>
<evidence type="ECO:0000313" key="5">
    <source>
        <dbReference type="EMBL" id="SFN07875.1"/>
    </source>
</evidence>
<dbReference type="InterPro" id="IPR000873">
    <property type="entry name" value="AMP-dep_synth/lig_dom"/>
</dbReference>
<dbReference type="RefSeq" id="WP_090023249.1">
    <property type="nucleotide sequence ID" value="NZ_FOVD01000001.1"/>
</dbReference>
<reference evidence="6" key="1">
    <citation type="submission" date="2016-10" db="EMBL/GenBank/DDBJ databases">
        <authorList>
            <person name="Varghese N."/>
            <person name="Submissions S."/>
        </authorList>
    </citation>
    <scope>NUCLEOTIDE SEQUENCE [LARGE SCALE GENOMIC DNA]</scope>
    <source>
        <strain evidence="6">DSM 25575</strain>
    </source>
</reference>
<evidence type="ECO:0000259" key="4">
    <source>
        <dbReference type="Pfam" id="PF00501"/>
    </source>
</evidence>
<dbReference type="PROSITE" id="PS00455">
    <property type="entry name" value="AMP_BINDING"/>
    <property type="match status" value="1"/>
</dbReference>
<feature type="domain" description="AMP-dependent synthetase/ligase" evidence="4">
    <location>
        <begin position="10"/>
        <end position="418"/>
    </location>
</feature>
<dbReference type="CDD" id="cd05907">
    <property type="entry name" value="VL_LC_FACS_like"/>
    <property type="match status" value="1"/>
</dbReference>
<dbReference type="Pfam" id="PF00501">
    <property type="entry name" value="AMP-binding"/>
    <property type="match status" value="1"/>
</dbReference>
<keyword evidence="3" id="KW-0443">Lipid metabolism</keyword>
<dbReference type="SUPFAM" id="SSF56801">
    <property type="entry name" value="Acetyl-CoA synthetase-like"/>
    <property type="match status" value="1"/>
</dbReference>
<dbReference type="OrthoDB" id="9803968at2"/>
<evidence type="ECO:0000313" key="6">
    <source>
        <dbReference type="Proteomes" id="UP000198769"/>
    </source>
</evidence>
<dbReference type="AlphaFoldDB" id="A0A1I4W340"/>
<evidence type="ECO:0000256" key="2">
    <source>
        <dbReference type="ARBA" id="ARBA00022832"/>
    </source>
</evidence>
<keyword evidence="1" id="KW-0436">Ligase</keyword>